<name>A0A644YVC6_9ZZZZ</name>
<proteinExistence type="predicted"/>
<dbReference type="EMBL" id="VSSQ01006221">
    <property type="protein sequence ID" value="MPM31948.1"/>
    <property type="molecule type" value="Genomic_DNA"/>
</dbReference>
<comment type="caution">
    <text evidence="1">The sequence shown here is derived from an EMBL/GenBank/DDBJ whole genome shotgun (WGS) entry which is preliminary data.</text>
</comment>
<reference evidence="1" key="1">
    <citation type="submission" date="2019-08" db="EMBL/GenBank/DDBJ databases">
        <authorList>
            <person name="Kucharzyk K."/>
            <person name="Murdoch R.W."/>
            <person name="Higgins S."/>
            <person name="Loffler F."/>
        </authorList>
    </citation>
    <scope>NUCLEOTIDE SEQUENCE</scope>
</reference>
<sequence length="112" mass="12481">MDFFSSVKAKYHVVHFTVGEFDHFVVQQHPVCGEGEPETLAALFFPLPRVGDGLFDDLPVHERLPAEEVHFQVGSAAGMRDQKIDRLFPHGKRHEGPFPVILSLAGETVFAV</sequence>
<evidence type="ECO:0000313" key="1">
    <source>
        <dbReference type="EMBL" id="MPM31948.1"/>
    </source>
</evidence>
<accession>A0A644YVC6</accession>
<organism evidence="1">
    <name type="scientific">bioreactor metagenome</name>
    <dbReference type="NCBI Taxonomy" id="1076179"/>
    <lineage>
        <taxon>unclassified sequences</taxon>
        <taxon>metagenomes</taxon>
        <taxon>ecological metagenomes</taxon>
    </lineage>
</organism>
<protein>
    <submittedName>
        <fullName evidence="1">Uncharacterized protein</fullName>
    </submittedName>
</protein>
<dbReference type="AlphaFoldDB" id="A0A644YVC6"/>
<gene>
    <name evidence="1" type="ORF">SDC9_78505</name>
</gene>